<dbReference type="RefSeq" id="WP_182041950.1">
    <property type="nucleotide sequence ID" value="NZ_JACDZE010000001.1"/>
</dbReference>
<organism evidence="3 4">
    <name type="scientific">Moheibacter lacus</name>
    <dbReference type="NCBI Taxonomy" id="2745851"/>
    <lineage>
        <taxon>Bacteria</taxon>
        <taxon>Pseudomonadati</taxon>
        <taxon>Bacteroidota</taxon>
        <taxon>Flavobacteriia</taxon>
        <taxon>Flavobacteriales</taxon>
        <taxon>Weeksellaceae</taxon>
        <taxon>Moheibacter</taxon>
    </lineage>
</organism>
<dbReference type="Gene3D" id="2.30.110.10">
    <property type="entry name" value="Electron Transport, Fmn-binding Protein, Chain A"/>
    <property type="match status" value="1"/>
</dbReference>
<dbReference type="GO" id="GO:0070967">
    <property type="term" value="F:coenzyme F420 binding"/>
    <property type="evidence" value="ECO:0007669"/>
    <property type="project" value="TreeGrafter"/>
</dbReference>
<keyword evidence="4" id="KW-1185">Reference proteome</keyword>
<dbReference type="GO" id="GO:0005829">
    <property type="term" value="C:cytosol"/>
    <property type="evidence" value="ECO:0007669"/>
    <property type="project" value="TreeGrafter"/>
</dbReference>
<protein>
    <submittedName>
        <fullName evidence="3">Pyridoxamine 5'-phosphate oxidase family protein</fullName>
    </submittedName>
</protein>
<dbReference type="PANTHER" id="PTHR35176">
    <property type="entry name" value="HEME OXYGENASE HI_0854-RELATED"/>
    <property type="match status" value="1"/>
</dbReference>
<reference evidence="3 4" key="1">
    <citation type="submission" date="2020-07" db="EMBL/GenBank/DDBJ databases">
        <title>Moheibacter lacus sp. nov., a member of the family Flavobacteriaceae isolated from freshwater lake sediment.</title>
        <authorList>
            <person name="Liu Y."/>
        </authorList>
    </citation>
    <scope>NUCLEOTIDE SEQUENCE [LARGE SCALE GENOMIC DNA]</scope>
    <source>
        <strain evidence="3 4">BDHS18</strain>
    </source>
</reference>
<dbReference type="GO" id="GO:0016627">
    <property type="term" value="F:oxidoreductase activity, acting on the CH-CH group of donors"/>
    <property type="evidence" value="ECO:0007669"/>
    <property type="project" value="TreeGrafter"/>
</dbReference>
<gene>
    <name evidence="3" type="ORF">HU137_01015</name>
</gene>
<dbReference type="Proteomes" id="UP000552241">
    <property type="component" value="Unassembled WGS sequence"/>
</dbReference>
<dbReference type="PIRSF" id="PIRSF004633">
    <property type="entry name" value="UCP_PLP_oxd"/>
    <property type="match status" value="1"/>
</dbReference>
<dbReference type="InterPro" id="IPR011576">
    <property type="entry name" value="Pyridox_Oxase_N"/>
</dbReference>
<comment type="caution">
    <text evidence="3">The sequence shown here is derived from an EMBL/GenBank/DDBJ whole genome shotgun (WGS) entry which is preliminary data.</text>
</comment>
<dbReference type="InterPro" id="IPR014419">
    <property type="entry name" value="HutZ"/>
</dbReference>
<dbReference type="AlphaFoldDB" id="A0A838ZMN6"/>
<proteinExistence type="predicted"/>
<evidence type="ECO:0000256" key="1">
    <source>
        <dbReference type="ARBA" id="ARBA00023002"/>
    </source>
</evidence>
<dbReference type="InterPro" id="IPR012349">
    <property type="entry name" value="Split_barrel_FMN-bd"/>
</dbReference>
<dbReference type="PANTHER" id="PTHR35176:SF6">
    <property type="entry name" value="HEME OXYGENASE HI_0854-RELATED"/>
    <property type="match status" value="1"/>
</dbReference>
<sequence length="178" mass="19774">MSNIIEDQKKVKPKAPKIGELIENTKSVILGTIDAEGNPNSSYAPFANLNGSFQVLVSFMAKHTKNLRDQKKVSVMLIEDETAHKQIYARNRLTLDCEAVLVDNESEFFNESVKALEARHGNIVKMLAELNDFVLFDLRPKSGSYVNGFGSAYSVNPDLTVNEHVKGAHGQHNVEESK</sequence>
<dbReference type="SUPFAM" id="SSF50475">
    <property type="entry name" value="FMN-binding split barrel"/>
    <property type="match status" value="1"/>
</dbReference>
<name>A0A838ZMN6_9FLAO</name>
<dbReference type="InterPro" id="IPR052019">
    <property type="entry name" value="F420H2_bilvrd_red/Heme_oxyg"/>
</dbReference>
<dbReference type="Pfam" id="PF01243">
    <property type="entry name" value="PNPOx_N"/>
    <property type="match status" value="1"/>
</dbReference>
<feature type="domain" description="Pyridoxamine 5'-phosphate oxidase N-terminal" evidence="2">
    <location>
        <begin position="17"/>
        <end position="146"/>
    </location>
</feature>
<keyword evidence="1" id="KW-0560">Oxidoreductase</keyword>
<accession>A0A838ZMN6</accession>
<evidence type="ECO:0000313" key="3">
    <source>
        <dbReference type="EMBL" id="MBA5628347.1"/>
    </source>
</evidence>
<evidence type="ECO:0000313" key="4">
    <source>
        <dbReference type="Proteomes" id="UP000552241"/>
    </source>
</evidence>
<dbReference type="EMBL" id="JACDZE010000001">
    <property type="protein sequence ID" value="MBA5628347.1"/>
    <property type="molecule type" value="Genomic_DNA"/>
</dbReference>
<evidence type="ECO:0000259" key="2">
    <source>
        <dbReference type="Pfam" id="PF01243"/>
    </source>
</evidence>